<keyword evidence="4" id="KW-1185">Reference proteome</keyword>
<evidence type="ECO:0000313" key="3">
    <source>
        <dbReference type="EMBL" id="MFB9835582.1"/>
    </source>
</evidence>
<name>A0ABV5YME1_9ACTN</name>
<dbReference type="PANTHER" id="PTHR45398">
    <property type="match status" value="1"/>
</dbReference>
<dbReference type="InterPro" id="IPR023213">
    <property type="entry name" value="CAT-like_dom_sf"/>
</dbReference>
<dbReference type="Gene3D" id="3.30.559.30">
    <property type="entry name" value="Nonribosomal peptide synthetase, condensation domain"/>
    <property type="match status" value="1"/>
</dbReference>
<feature type="domain" description="Condensation" evidence="2">
    <location>
        <begin position="29"/>
        <end position="454"/>
    </location>
</feature>
<dbReference type="Pfam" id="PF00668">
    <property type="entry name" value="Condensation"/>
    <property type="match status" value="1"/>
</dbReference>
<comment type="caution">
    <text evidence="3">The sequence shown here is derived from an EMBL/GenBank/DDBJ whole genome shotgun (WGS) entry which is preliminary data.</text>
</comment>
<organism evidence="3 4">
    <name type="scientific">Actinoallomurus acaciae</name>
    <dbReference type="NCBI Taxonomy" id="502577"/>
    <lineage>
        <taxon>Bacteria</taxon>
        <taxon>Bacillati</taxon>
        <taxon>Actinomycetota</taxon>
        <taxon>Actinomycetes</taxon>
        <taxon>Streptosporangiales</taxon>
        <taxon>Thermomonosporaceae</taxon>
        <taxon>Actinoallomurus</taxon>
    </lineage>
</organism>
<evidence type="ECO:0000259" key="2">
    <source>
        <dbReference type="Pfam" id="PF00668"/>
    </source>
</evidence>
<dbReference type="SUPFAM" id="SSF52777">
    <property type="entry name" value="CoA-dependent acyltransferases"/>
    <property type="match status" value="2"/>
</dbReference>
<dbReference type="Proteomes" id="UP001589627">
    <property type="component" value="Unassembled WGS sequence"/>
</dbReference>
<dbReference type="CDD" id="cd19531">
    <property type="entry name" value="LCL_NRPS-like"/>
    <property type="match status" value="1"/>
</dbReference>
<reference evidence="3 4" key="1">
    <citation type="submission" date="2024-09" db="EMBL/GenBank/DDBJ databases">
        <authorList>
            <person name="Sun Q."/>
            <person name="Mori K."/>
        </authorList>
    </citation>
    <scope>NUCLEOTIDE SEQUENCE [LARGE SCALE GENOMIC DNA]</scope>
    <source>
        <strain evidence="3 4">TBRC 0563</strain>
    </source>
</reference>
<sequence length="471" mass="51970">MTGVPSSPAARRALLGRRLRERVAARGHPLSHAQRRLWILDRFHPASSAYVVPLVYRIDGPLDAAVLERALSEVVRRHEVLRTVYRTVSGVPRQFVRPAEPVRIAVEAPARDAEADRLVAREARRPFDLTVDPMIRALLLRLAPDRHRLCLTLHHIACDGWSLDLLERELSACYGAWLTGGEPELPPLTEQYADFAAGQAAGLDDEPTLRALDHFLNRLAGAPVRSALRTDHPRPATLDLAGGHLEFAVAPEVARRVGELARACGATPFAVLLAAFLVLVRGHGAGPEVVVGSPVISRPRESLRHLIGPFGNVVVQRFELSDAPAFRELVERARDESRAAFAHHDLPFDRLVEELNPPRDPAYHPIFQLMFGHHERGSAGLALPRCRVRMTVGETSTAKFDLSLNLTSARGRLSARLEYRTGLFERETARALGERFRAVLTAAVEDPEQSVGDLVRGARRQEKPSGEGAFP</sequence>
<evidence type="ECO:0000256" key="1">
    <source>
        <dbReference type="SAM" id="MobiDB-lite"/>
    </source>
</evidence>
<evidence type="ECO:0000313" key="4">
    <source>
        <dbReference type="Proteomes" id="UP001589627"/>
    </source>
</evidence>
<dbReference type="RefSeq" id="WP_378207371.1">
    <property type="nucleotide sequence ID" value="NZ_JBHLZP010000212.1"/>
</dbReference>
<protein>
    <submittedName>
        <fullName evidence="3">Condensation domain-containing protein</fullName>
    </submittedName>
</protein>
<dbReference type="PANTHER" id="PTHR45398:SF1">
    <property type="entry name" value="ENZYME, PUTATIVE (JCVI)-RELATED"/>
    <property type="match status" value="1"/>
</dbReference>
<dbReference type="InterPro" id="IPR001242">
    <property type="entry name" value="Condensation_dom"/>
</dbReference>
<feature type="region of interest" description="Disordered" evidence="1">
    <location>
        <begin position="447"/>
        <end position="471"/>
    </location>
</feature>
<gene>
    <name evidence="3" type="ORF">ACFFNX_25705</name>
</gene>
<accession>A0ABV5YME1</accession>
<dbReference type="EMBL" id="JBHLZP010000212">
    <property type="protein sequence ID" value="MFB9835582.1"/>
    <property type="molecule type" value="Genomic_DNA"/>
</dbReference>
<dbReference type="Gene3D" id="3.30.559.10">
    <property type="entry name" value="Chloramphenicol acetyltransferase-like domain"/>
    <property type="match status" value="1"/>
</dbReference>
<proteinExistence type="predicted"/>